<evidence type="ECO:0000313" key="7">
    <source>
        <dbReference type="Proteomes" id="UP001151516"/>
    </source>
</evidence>
<dbReference type="Pfam" id="PF23798">
    <property type="entry name" value="Beta-prop_SPT8"/>
    <property type="match status" value="2"/>
</dbReference>
<organism evidence="6 7">
    <name type="scientific">Coemansia spiralis</name>
    <dbReference type="NCBI Taxonomy" id="417178"/>
    <lineage>
        <taxon>Eukaryota</taxon>
        <taxon>Fungi</taxon>
        <taxon>Fungi incertae sedis</taxon>
        <taxon>Zoopagomycota</taxon>
        <taxon>Kickxellomycotina</taxon>
        <taxon>Kickxellomycetes</taxon>
        <taxon>Kickxellales</taxon>
        <taxon>Kickxellaceae</taxon>
        <taxon>Coemansia</taxon>
    </lineage>
</organism>
<protein>
    <submittedName>
        <fullName evidence="6">Transcription factor spt8</fullName>
    </submittedName>
</protein>
<dbReference type="SMART" id="SM00320">
    <property type="entry name" value="WD40"/>
    <property type="match status" value="6"/>
</dbReference>
<sequence>MSEAGFNDDFLEKELFGGDDDGLDSASMDVDDMMLTGQSMATVDTELASATEDADVAATGNGNSAPEDDSRARLERSRELLTAKLDIAMDDPPGELTVLHHPPRALVGLVDGAQRCSAFEVVPTISLVNPWQIYSVTATPNMRWLFTGGEDGYIKKWDFNSTVNGKQLLTLGQRHSLVDTISKGGVTASYWDHTDVVEGGVEMLSPVYSMAVHSQALWLVSGMKSGHIGLWSVRHDEGRRISLLCKHKKPVSVLRISPDEYGLVSGSWDRAVLYWDLNTGRLARGFAGHTSQISSIEFQPSWFSERNKASQGSEPVGGEASGGEAGKEFDFQTKGPVLMTTSIDGQCLLWDVRAPKALPHPLDTPKKTPPWATSACWSHDGKKIYVGRRNNSIDEYEFGAGSLPVRTLRLPQNSGPVTALAAMANGRHLVCASTDNVRVWDLEQPAERRSTVPFQVIPGHHGGTISSVFIDESSRFMLTPSGNRGWEGTSNGHHLGYELTPVA</sequence>
<evidence type="ECO:0000313" key="6">
    <source>
        <dbReference type="EMBL" id="KAJ2688411.1"/>
    </source>
</evidence>
<name>A0A9W8L5S2_9FUNG</name>
<feature type="domain" description="Transcription factor spt8 beta-propeller" evidence="5">
    <location>
        <begin position="337"/>
        <end position="499"/>
    </location>
</feature>
<dbReference type="SUPFAM" id="SSF50978">
    <property type="entry name" value="WD40 repeat-like"/>
    <property type="match status" value="1"/>
</dbReference>
<evidence type="ECO:0000256" key="3">
    <source>
        <dbReference type="PROSITE-ProRule" id="PRU00221"/>
    </source>
</evidence>
<dbReference type="PROSITE" id="PS50082">
    <property type="entry name" value="WD_REPEATS_2"/>
    <property type="match status" value="2"/>
</dbReference>
<feature type="repeat" description="WD" evidence="3">
    <location>
        <begin position="244"/>
        <end position="285"/>
    </location>
</feature>
<dbReference type="OrthoDB" id="10260946at2759"/>
<gene>
    <name evidence="6" type="primary">SPT8</name>
    <name evidence="6" type="ORF">IWW39_002240</name>
</gene>
<dbReference type="Gene3D" id="2.130.10.10">
    <property type="entry name" value="YVTN repeat-like/Quinoprotein amine dehydrogenase"/>
    <property type="match status" value="2"/>
</dbReference>
<evidence type="ECO:0000256" key="1">
    <source>
        <dbReference type="ARBA" id="ARBA00022574"/>
    </source>
</evidence>
<dbReference type="PANTHER" id="PTHR19848">
    <property type="entry name" value="WD40 REPEAT PROTEIN"/>
    <property type="match status" value="1"/>
</dbReference>
<dbReference type="Proteomes" id="UP001151516">
    <property type="component" value="Unassembled WGS sequence"/>
</dbReference>
<dbReference type="PANTHER" id="PTHR19848:SF8">
    <property type="entry name" value="F-BOX AND WD REPEAT DOMAIN CONTAINING 7"/>
    <property type="match status" value="1"/>
</dbReference>
<dbReference type="InterPro" id="IPR036322">
    <property type="entry name" value="WD40_repeat_dom_sf"/>
</dbReference>
<evidence type="ECO:0000256" key="4">
    <source>
        <dbReference type="SAM" id="MobiDB-lite"/>
    </source>
</evidence>
<proteinExistence type="predicted"/>
<comment type="caution">
    <text evidence="6">The sequence shown here is derived from an EMBL/GenBank/DDBJ whole genome shotgun (WGS) entry which is preliminary data.</text>
</comment>
<feature type="region of interest" description="Disordered" evidence="4">
    <location>
        <begin position="1"/>
        <end position="28"/>
    </location>
</feature>
<evidence type="ECO:0000256" key="2">
    <source>
        <dbReference type="ARBA" id="ARBA00022737"/>
    </source>
</evidence>
<dbReference type="PROSITE" id="PS50294">
    <property type="entry name" value="WD_REPEATS_REGION"/>
    <property type="match status" value="1"/>
</dbReference>
<evidence type="ECO:0000259" key="5">
    <source>
        <dbReference type="Pfam" id="PF23798"/>
    </source>
</evidence>
<feature type="domain" description="Transcription factor spt8 beta-propeller" evidence="5">
    <location>
        <begin position="120"/>
        <end position="302"/>
    </location>
</feature>
<reference evidence="6" key="1">
    <citation type="submission" date="2022-07" db="EMBL/GenBank/DDBJ databases">
        <title>Phylogenomic reconstructions and comparative analyses of Kickxellomycotina fungi.</title>
        <authorList>
            <person name="Reynolds N.K."/>
            <person name="Stajich J.E."/>
            <person name="Barry K."/>
            <person name="Grigoriev I.V."/>
            <person name="Crous P."/>
            <person name="Smith M.E."/>
        </authorList>
    </citation>
    <scope>NUCLEOTIDE SEQUENCE</scope>
    <source>
        <strain evidence="6">CBS 109367</strain>
    </source>
</reference>
<feature type="region of interest" description="Disordered" evidence="4">
    <location>
        <begin position="307"/>
        <end position="329"/>
    </location>
</feature>
<dbReference type="AlphaFoldDB" id="A0A9W8L5S2"/>
<dbReference type="EMBL" id="JANBTX010000047">
    <property type="protein sequence ID" value="KAJ2688411.1"/>
    <property type="molecule type" value="Genomic_DNA"/>
</dbReference>
<accession>A0A9W8L5S2</accession>
<keyword evidence="7" id="KW-1185">Reference proteome</keyword>
<dbReference type="InterPro" id="IPR001680">
    <property type="entry name" value="WD40_rpt"/>
</dbReference>
<dbReference type="InterPro" id="IPR057544">
    <property type="entry name" value="Beta-prop_SPT8"/>
</dbReference>
<keyword evidence="2" id="KW-0677">Repeat</keyword>
<keyword evidence="1 3" id="KW-0853">WD repeat</keyword>
<feature type="repeat" description="WD" evidence="3">
    <location>
        <begin position="133"/>
        <end position="161"/>
    </location>
</feature>
<dbReference type="InterPro" id="IPR015943">
    <property type="entry name" value="WD40/YVTN_repeat-like_dom_sf"/>
</dbReference>